<organism evidence="2 3">
    <name type="scientific">Shewanella submarina</name>
    <dbReference type="NCBI Taxonomy" id="2016376"/>
    <lineage>
        <taxon>Bacteria</taxon>
        <taxon>Pseudomonadati</taxon>
        <taxon>Pseudomonadota</taxon>
        <taxon>Gammaproteobacteria</taxon>
        <taxon>Alteromonadales</taxon>
        <taxon>Shewanellaceae</taxon>
        <taxon>Shewanella</taxon>
    </lineage>
</organism>
<keyword evidence="3" id="KW-1185">Reference proteome</keyword>
<keyword evidence="1" id="KW-0227">DNA damage</keyword>
<reference evidence="3" key="1">
    <citation type="journal article" date="2019" name="Int. J. Syst. Evol. Microbiol.">
        <title>The Global Catalogue of Microorganisms (GCM) 10K type strain sequencing project: providing services to taxonomists for standard genome sequencing and annotation.</title>
        <authorList>
            <consortium name="The Broad Institute Genomics Platform"/>
            <consortium name="The Broad Institute Genome Sequencing Center for Infectious Disease"/>
            <person name="Wu L."/>
            <person name="Ma J."/>
        </authorList>
    </citation>
    <scope>NUCLEOTIDE SEQUENCE [LARGE SCALE GENOMIC DNA]</scope>
    <source>
        <strain evidence="3">KCTC 52277</strain>
    </source>
</reference>
<dbReference type="InterPro" id="IPR043502">
    <property type="entry name" value="DNA/RNA_pol_sf"/>
</dbReference>
<gene>
    <name evidence="2" type="ORF">ACFOE0_16560</name>
</gene>
<protein>
    <submittedName>
        <fullName evidence="2">Y-family DNA polymerase</fullName>
    </submittedName>
</protein>
<dbReference type="EMBL" id="JBHRTD010000017">
    <property type="protein sequence ID" value="MFC3139779.1"/>
    <property type="molecule type" value="Genomic_DNA"/>
</dbReference>
<sequence>MLWLAVYFPGYLLQYLKSRLDLTEDLRPYALHNDKGDILLCDARAALVGVEVGQSVATACSLCSELQLLLFNPGSANSQDADSSTQAVEWLCQWSYDFSARVVPLVCSLGEEASVSGSLVSSKSSTKAKSRAVSSQLGTNIVPDTLLLEVGSMGNLFGGLDGLITAYKQRAGELGLECVLALGHTRLSAALQTRLSSSFDSGSSGISPSLAISSEIASSTTVSSGAGGESREQKRSLSDELSCLDKLALSHYPLEGDALSRLAGMGITTLGQLRALPTAELGKRFGTGLLLSLRRLDASMPDPCDYYELPQQYRRELNLLHEVEQFQGLLFPLGRLFAELETYLRQRQQAVLNLSLYLKYRDRDTPPLVLTLNYPFAEHRADGLMALCRLQLERQTLFQPVTDIVLEALRFVEPANISASQSRALGRDGKQGDIRRLQASLQARLGDACVLKLTVADAHLPERANLALPATQPPVQQANPLSLHACRPCWLLPEPCELEASEVVLLKGPERIDSPWWEDKAVSRDYYLARHQGGYCWVYRTAEGLFLQGWF</sequence>
<dbReference type="CDD" id="cd03468">
    <property type="entry name" value="PolY_like"/>
    <property type="match status" value="1"/>
</dbReference>
<proteinExistence type="predicted"/>
<name>A0ABV7GHT4_9GAMM</name>
<dbReference type="Proteomes" id="UP001595621">
    <property type="component" value="Unassembled WGS sequence"/>
</dbReference>
<comment type="caution">
    <text evidence="2">The sequence shown here is derived from an EMBL/GenBank/DDBJ whole genome shotgun (WGS) entry which is preliminary data.</text>
</comment>
<dbReference type="PANTHER" id="PTHR35369">
    <property type="entry name" value="BLR3025 PROTEIN-RELATED"/>
    <property type="match status" value="1"/>
</dbReference>
<evidence type="ECO:0000256" key="1">
    <source>
        <dbReference type="ARBA" id="ARBA00022763"/>
    </source>
</evidence>
<dbReference type="RefSeq" id="WP_248936274.1">
    <property type="nucleotide sequence ID" value="NZ_JAKILF010000004.1"/>
</dbReference>
<dbReference type="InterPro" id="IPR050356">
    <property type="entry name" value="SulA_CellDiv_inhibitor"/>
</dbReference>
<evidence type="ECO:0000313" key="2">
    <source>
        <dbReference type="EMBL" id="MFC3139779.1"/>
    </source>
</evidence>
<dbReference type="PANTHER" id="PTHR35369:SF2">
    <property type="entry name" value="BLR3025 PROTEIN"/>
    <property type="match status" value="1"/>
</dbReference>
<dbReference type="SUPFAM" id="SSF56672">
    <property type="entry name" value="DNA/RNA polymerases"/>
    <property type="match status" value="1"/>
</dbReference>
<accession>A0ABV7GHT4</accession>
<evidence type="ECO:0000313" key="3">
    <source>
        <dbReference type="Proteomes" id="UP001595621"/>
    </source>
</evidence>